<comment type="caution">
    <text evidence="1">The sequence shown here is derived from an EMBL/GenBank/DDBJ whole genome shotgun (WGS) entry which is preliminary data.</text>
</comment>
<protein>
    <submittedName>
        <fullName evidence="1">Uncharacterized protein</fullName>
    </submittedName>
</protein>
<dbReference type="Proteomes" id="UP001162992">
    <property type="component" value="Chromosome 16"/>
</dbReference>
<evidence type="ECO:0000313" key="2">
    <source>
        <dbReference type="Proteomes" id="UP001162992"/>
    </source>
</evidence>
<evidence type="ECO:0000313" key="1">
    <source>
        <dbReference type="EMBL" id="KAJ7527028.1"/>
    </source>
</evidence>
<gene>
    <name evidence="1" type="ORF">O6H91_16G033100</name>
</gene>
<accession>A0ACC2BB79</accession>
<organism evidence="1 2">
    <name type="scientific">Diphasiastrum complanatum</name>
    <name type="common">Issler's clubmoss</name>
    <name type="synonym">Lycopodium complanatum</name>
    <dbReference type="NCBI Taxonomy" id="34168"/>
    <lineage>
        <taxon>Eukaryota</taxon>
        <taxon>Viridiplantae</taxon>
        <taxon>Streptophyta</taxon>
        <taxon>Embryophyta</taxon>
        <taxon>Tracheophyta</taxon>
        <taxon>Lycopodiopsida</taxon>
        <taxon>Lycopodiales</taxon>
        <taxon>Lycopodiaceae</taxon>
        <taxon>Lycopodioideae</taxon>
        <taxon>Diphasiastrum</taxon>
    </lineage>
</organism>
<proteinExistence type="predicted"/>
<keyword evidence="2" id="KW-1185">Reference proteome</keyword>
<reference evidence="2" key="1">
    <citation type="journal article" date="2024" name="Proc. Natl. Acad. Sci. U.S.A.">
        <title>Extraordinary preservation of gene collinearity over three hundred million years revealed in homosporous lycophytes.</title>
        <authorList>
            <person name="Li C."/>
            <person name="Wickell D."/>
            <person name="Kuo L.Y."/>
            <person name="Chen X."/>
            <person name="Nie B."/>
            <person name="Liao X."/>
            <person name="Peng D."/>
            <person name="Ji J."/>
            <person name="Jenkins J."/>
            <person name="Williams M."/>
            <person name="Shu S."/>
            <person name="Plott C."/>
            <person name="Barry K."/>
            <person name="Rajasekar S."/>
            <person name="Grimwood J."/>
            <person name="Han X."/>
            <person name="Sun S."/>
            <person name="Hou Z."/>
            <person name="He W."/>
            <person name="Dai G."/>
            <person name="Sun C."/>
            <person name="Schmutz J."/>
            <person name="Leebens-Mack J.H."/>
            <person name="Li F.W."/>
            <person name="Wang L."/>
        </authorList>
    </citation>
    <scope>NUCLEOTIDE SEQUENCE [LARGE SCALE GENOMIC DNA]</scope>
    <source>
        <strain evidence="2">cv. PW_Plant_1</strain>
    </source>
</reference>
<name>A0ACC2BB79_DIPCM</name>
<dbReference type="EMBL" id="CM055107">
    <property type="protein sequence ID" value="KAJ7527028.1"/>
    <property type="molecule type" value="Genomic_DNA"/>
</dbReference>
<sequence>MAGFYGFYDDAAKYYDSAYSDPFWCSECDELLCSTAEFFFHQADHLRCVGCDKKFKSNAALQKHFSESAKCFNWIGRSMGGSSSYLDDEEKSDEDDEGSKKGLDGDRGSIGLGLHKACDGDEFHCFRCSKGFPYSDLAQHVKSHLEDDVSANTDEGSKCSRCKLQFETTEALQEHFSKSRVHKVCSKCRLDLPSQLALNDHCRVFHPRNSALKVENVDIVCFLCSKCIDKQDGLDEHYRRKHFRCFPCEREFVNAKALFDHLSSSARHHYCNVCDTDFLSADSLMQHGKSHRNKKPDGTSHHNKEPDAMSYYNEPDVTSQHIKLLYGMSHNNKELDELLYRYCDDYSCIECLEEFDTLLDKQWHEYDSHVSCVVCPKQFASKKAYIDHLTTYGGQPYCWECNDYYPFRDQRVEHRLMVRLETEGNQRWFMSDAGVKKKVYVCDECDENENLFNSVEELESHLSTNHFRCRKCDKDFSSKQALTEHTRTSSRHSYCKICRGGKPFHKE</sequence>